<reference evidence="3" key="2">
    <citation type="submission" date="2023-06" db="EMBL/GenBank/DDBJ databases">
        <authorList>
            <person name="Ma L."/>
            <person name="Liu K.-W."/>
            <person name="Li Z."/>
            <person name="Hsiao Y.-Y."/>
            <person name="Qi Y."/>
            <person name="Fu T."/>
            <person name="Tang G."/>
            <person name="Zhang D."/>
            <person name="Sun W.-H."/>
            <person name="Liu D.-K."/>
            <person name="Li Y."/>
            <person name="Chen G.-Z."/>
            <person name="Liu X.-D."/>
            <person name="Liao X.-Y."/>
            <person name="Jiang Y.-T."/>
            <person name="Yu X."/>
            <person name="Hao Y."/>
            <person name="Huang J."/>
            <person name="Zhao X.-W."/>
            <person name="Ke S."/>
            <person name="Chen Y.-Y."/>
            <person name="Wu W.-L."/>
            <person name="Hsu J.-L."/>
            <person name="Lin Y.-F."/>
            <person name="Huang M.-D."/>
            <person name="Li C.-Y."/>
            <person name="Huang L."/>
            <person name="Wang Z.-W."/>
            <person name="Zhao X."/>
            <person name="Zhong W.-Y."/>
            <person name="Peng D.-H."/>
            <person name="Ahmad S."/>
            <person name="Lan S."/>
            <person name="Zhang J.-S."/>
            <person name="Tsai W.-C."/>
            <person name="Van De Peer Y."/>
            <person name="Liu Z.-J."/>
        </authorList>
    </citation>
    <scope>NUCLEOTIDE SEQUENCE</scope>
    <source>
        <strain evidence="3">SCP</strain>
        <tissue evidence="3">Leaves</tissue>
    </source>
</reference>
<keyword evidence="4" id="KW-1185">Reference proteome</keyword>
<accession>A0AAV9A9V0</accession>
<keyword evidence="1" id="KW-0472">Membrane</keyword>
<keyword evidence="1" id="KW-0812">Transmembrane</keyword>
<reference evidence="3" key="1">
    <citation type="journal article" date="2023" name="Nat. Commun.">
        <title>Diploid and tetraploid genomes of Acorus and the evolution of monocots.</title>
        <authorList>
            <person name="Ma L."/>
            <person name="Liu K.W."/>
            <person name="Li Z."/>
            <person name="Hsiao Y.Y."/>
            <person name="Qi Y."/>
            <person name="Fu T."/>
            <person name="Tang G.D."/>
            <person name="Zhang D."/>
            <person name="Sun W.H."/>
            <person name="Liu D.K."/>
            <person name="Li Y."/>
            <person name="Chen G.Z."/>
            <person name="Liu X.D."/>
            <person name="Liao X.Y."/>
            <person name="Jiang Y.T."/>
            <person name="Yu X."/>
            <person name="Hao Y."/>
            <person name="Huang J."/>
            <person name="Zhao X.W."/>
            <person name="Ke S."/>
            <person name="Chen Y.Y."/>
            <person name="Wu W.L."/>
            <person name="Hsu J.L."/>
            <person name="Lin Y.F."/>
            <person name="Huang M.D."/>
            <person name="Li C.Y."/>
            <person name="Huang L."/>
            <person name="Wang Z.W."/>
            <person name="Zhao X."/>
            <person name="Zhong W.Y."/>
            <person name="Peng D.H."/>
            <person name="Ahmad S."/>
            <person name="Lan S."/>
            <person name="Zhang J.S."/>
            <person name="Tsai W.C."/>
            <person name="Van de Peer Y."/>
            <person name="Liu Z.J."/>
        </authorList>
    </citation>
    <scope>NUCLEOTIDE SEQUENCE</scope>
    <source>
        <strain evidence="3">SCP</strain>
    </source>
</reference>
<dbReference type="InterPro" id="IPR044824">
    <property type="entry name" value="MAIN-like"/>
</dbReference>
<feature type="domain" description="Aminotransferase-like plant mobile" evidence="2">
    <location>
        <begin position="3"/>
        <end position="97"/>
    </location>
</feature>
<evidence type="ECO:0000256" key="1">
    <source>
        <dbReference type="SAM" id="Phobius"/>
    </source>
</evidence>
<dbReference type="Pfam" id="PF10536">
    <property type="entry name" value="PMD"/>
    <property type="match status" value="1"/>
</dbReference>
<proteinExistence type="predicted"/>
<dbReference type="EMBL" id="JAUJYN010000011">
    <property type="protein sequence ID" value="KAK1260695.1"/>
    <property type="molecule type" value="Genomic_DNA"/>
</dbReference>
<gene>
    <name evidence="3" type="ORF">QJS04_geneDACA002245</name>
</gene>
<protein>
    <recommendedName>
        <fullName evidence="2">Aminotransferase-like plant mobile domain-containing protein</fullName>
    </recommendedName>
</protein>
<feature type="transmembrane region" description="Helical" evidence="1">
    <location>
        <begin position="27"/>
        <end position="49"/>
    </location>
</feature>
<dbReference type="InterPro" id="IPR019557">
    <property type="entry name" value="AminoTfrase-like_pln_mobile"/>
</dbReference>
<name>A0AAV9A9V0_ACOGR</name>
<dbReference type="AlphaFoldDB" id="A0AAV9A9V0"/>
<organism evidence="3 4">
    <name type="scientific">Acorus gramineus</name>
    <name type="common">Dwarf sweet flag</name>
    <dbReference type="NCBI Taxonomy" id="55184"/>
    <lineage>
        <taxon>Eukaryota</taxon>
        <taxon>Viridiplantae</taxon>
        <taxon>Streptophyta</taxon>
        <taxon>Embryophyta</taxon>
        <taxon>Tracheophyta</taxon>
        <taxon>Spermatophyta</taxon>
        <taxon>Magnoliopsida</taxon>
        <taxon>Liliopsida</taxon>
        <taxon>Acoraceae</taxon>
        <taxon>Acorus</taxon>
    </lineage>
</organism>
<dbReference type="PANTHER" id="PTHR46033">
    <property type="entry name" value="PROTEIN MAIN-LIKE 2"/>
    <property type="match status" value="1"/>
</dbReference>
<dbReference type="GO" id="GO:0010073">
    <property type="term" value="P:meristem maintenance"/>
    <property type="evidence" value="ECO:0007669"/>
    <property type="project" value="InterPro"/>
</dbReference>
<dbReference type="PANTHER" id="PTHR46033:SF1">
    <property type="entry name" value="PROTEIN MAIN-LIKE 2"/>
    <property type="match status" value="1"/>
</dbReference>
<evidence type="ECO:0000313" key="4">
    <source>
        <dbReference type="Proteomes" id="UP001179952"/>
    </source>
</evidence>
<feature type="transmembrane region" description="Helical" evidence="1">
    <location>
        <begin position="55"/>
        <end position="74"/>
    </location>
</feature>
<dbReference type="Proteomes" id="UP001179952">
    <property type="component" value="Unassembled WGS sequence"/>
</dbReference>
<evidence type="ECO:0000313" key="3">
    <source>
        <dbReference type="EMBL" id="KAK1260695.1"/>
    </source>
</evidence>
<comment type="caution">
    <text evidence="3">The sequence shown here is derived from an EMBL/GenBank/DDBJ whole genome shotgun (WGS) entry which is preliminary data.</text>
</comment>
<sequence>MGWLRQQFMVVPRRASHDVLCYHARAYLLYLLGCTIFCNSTGSLIHSSYLRLLKWLEPIYSWGSIILATLYKSLTRGSIKKAKTIIGCLTLLQVILYS</sequence>
<keyword evidence="1" id="KW-1133">Transmembrane helix</keyword>
<evidence type="ECO:0000259" key="2">
    <source>
        <dbReference type="Pfam" id="PF10536"/>
    </source>
</evidence>